<dbReference type="InterPro" id="IPR025485">
    <property type="entry name" value="DUF4377"/>
</dbReference>
<keyword evidence="1" id="KW-0472">Membrane</keyword>
<dbReference type="PROSITE" id="PS51257">
    <property type="entry name" value="PROKAR_LIPOPROTEIN"/>
    <property type="match status" value="1"/>
</dbReference>
<evidence type="ECO:0000256" key="1">
    <source>
        <dbReference type="SAM" id="Phobius"/>
    </source>
</evidence>
<dbReference type="Pfam" id="PF14302">
    <property type="entry name" value="DUF4377"/>
    <property type="match status" value="1"/>
</dbReference>
<sequence length="122" mass="14247">MVTKTDFFARYLIAFLVVLMFFSCNNSEEPSNNEKIYIVASKKTDCVGVGPQKCFLIKESKEENWQYFYSSFDGFNYEEDFEYKILVSETEIENPPQDTSSIEYKLIKVISKTKKTSENLPK</sequence>
<evidence type="ECO:0000259" key="2">
    <source>
        <dbReference type="Pfam" id="PF14302"/>
    </source>
</evidence>
<keyword evidence="1" id="KW-0812">Transmembrane</keyword>
<dbReference type="RefSeq" id="WP_208077135.1">
    <property type="nucleotide sequence ID" value="NZ_CP071869.1"/>
</dbReference>
<dbReference type="KEGG" id="pcea:J3359_12205"/>
<dbReference type="Proteomes" id="UP000663920">
    <property type="component" value="Chromosome"/>
</dbReference>
<protein>
    <submittedName>
        <fullName evidence="3">DUF4377 domain-containing protein</fullName>
    </submittedName>
</protein>
<accession>A0A975CQY0</accession>
<evidence type="ECO:0000313" key="3">
    <source>
        <dbReference type="EMBL" id="QTE21581.1"/>
    </source>
</evidence>
<gene>
    <name evidence="3" type="ORF">J3359_12205</name>
</gene>
<feature type="domain" description="DUF4377" evidence="2">
    <location>
        <begin position="39"/>
        <end position="112"/>
    </location>
</feature>
<evidence type="ECO:0000313" key="4">
    <source>
        <dbReference type="Proteomes" id="UP000663920"/>
    </source>
</evidence>
<feature type="transmembrane region" description="Helical" evidence="1">
    <location>
        <begin position="7"/>
        <end position="23"/>
    </location>
</feature>
<dbReference type="EMBL" id="CP071869">
    <property type="protein sequence ID" value="QTE21581.1"/>
    <property type="molecule type" value="Genomic_DNA"/>
</dbReference>
<dbReference type="AlphaFoldDB" id="A0A975CQY0"/>
<name>A0A975CQY0_9FLAO</name>
<keyword evidence="1" id="KW-1133">Transmembrane helix</keyword>
<organism evidence="3 4">
    <name type="scientific">Polaribacter cellanae</name>
    <dbReference type="NCBI Taxonomy" id="2818493"/>
    <lineage>
        <taxon>Bacteria</taxon>
        <taxon>Pseudomonadati</taxon>
        <taxon>Bacteroidota</taxon>
        <taxon>Flavobacteriia</taxon>
        <taxon>Flavobacteriales</taxon>
        <taxon>Flavobacteriaceae</taxon>
    </lineage>
</organism>
<proteinExistence type="predicted"/>
<reference evidence="3 4" key="1">
    <citation type="submission" date="2021-03" db="EMBL/GenBank/DDBJ databases">
        <title>Complete genome of Polaribacter_sp.SM13.</title>
        <authorList>
            <person name="Jeong S.W."/>
            <person name="Bae J.W."/>
        </authorList>
    </citation>
    <scope>NUCLEOTIDE SEQUENCE [LARGE SCALE GENOMIC DNA]</scope>
    <source>
        <strain evidence="3 4">SM13</strain>
    </source>
</reference>
<keyword evidence="4" id="KW-1185">Reference proteome</keyword>